<dbReference type="InParanoid" id="A0A517S8S0"/>
<dbReference type="Pfam" id="PF02622">
    <property type="entry name" value="DUF179"/>
    <property type="match status" value="1"/>
</dbReference>
<evidence type="ECO:0000256" key="1">
    <source>
        <dbReference type="ARBA" id="ARBA00009600"/>
    </source>
</evidence>
<dbReference type="EMBL" id="CP036271">
    <property type="protein sequence ID" value="QDT52528.1"/>
    <property type="molecule type" value="Genomic_DNA"/>
</dbReference>
<dbReference type="PANTHER" id="PTHR30327">
    <property type="entry name" value="UNCHARACTERIZED PROTEIN YQGE"/>
    <property type="match status" value="1"/>
</dbReference>
<organism evidence="3 4">
    <name type="scientific">Caulifigura coniformis</name>
    <dbReference type="NCBI Taxonomy" id="2527983"/>
    <lineage>
        <taxon>Bacteria</taxon>
        <taxon>Pseudomonadati</taxon>
        <taxon>Planctomycetota</taxon>
        <taxon>Planctomycetia</taxon>
        <taxon>Planctomycetales</taxon>
        <taxon>Planctomycetaceae</taxon>
        <taxon>Caulifigura</taxon>
    </lineage>
</organism>
<name>A0A517S8S0_9PLAN</name>
<dbReference type="InterPro" id="IPR003774">
    <property type="entry name" value="AlgH-like"/>
</dbReference>
<dbReference type="SUPFAM" id="SSF143456">
    <property type="entry name" value="VC0467-like"/>
    <property type="match status" value="1"/>
</dbReference>
<accession>A0A517S8S0</accession>
<dbReference type="OrthoDB" id="9807486at2"/>
<dbReference type="PANTHER" id="PTHR30327:SF1">
    <property type="entry name" value="UPF0301 PROTEIN YQGE"/>
    <property type="match status" value="1"/>
</dbReference>
<evidence type="ECO:0000313" key="4">
    <source>
        <dbReference type="Proteomes" id="UP000315700"/>
    </source>
</evidence>
<sequence>MSESLKGQFLIAGYRLRDDNFFKSVVLIVEHNEQGAMGVIVNRPSDETVSETLAGHFDLPETEDVVYLGGPVEPAALFIVHDGGVDNPDEPEIVPGIYVASSAETFERIVRGADDDIPVRYRIYKGCAGWGPGQLEGEMGRGDWLLNPATEEVVFHDDPYSVWEEQVNAVYARHRLLPHPEVSPEWN</sequence>
<dbReference type="GO" id="GO:0005829">
    <property type="term" value="C:cytosol"/>
    <property type="evidence" value="ECO:0007669"/>
    <property type="project" value="TreeGrafter"/>
</dbReference>
<dbReference type="Gene3D" id="3.40.1740.10">
    <property type="entry name" value="VC0467-like"/>
    <property type="match status" value="1"/>
</dbReference>
<dbReference type="KEGG" id="ccos:Pan44_05400"/>
<evidence type="ECO:0000313" key="3">
    <source>
        <dbReference type="EMBL" id="QDT52528.1"/>
    </source>
</evidence>
<reference evidence="3 4" key="1">
    <citation type="submission" date="2019-02" db="EMBL/GenBank/DDBJ databases">
        <title>Deep-cultivation of Planctomycetes and their phenomic and genomic characterization uncovers novel biology.</title>
        <authorList>
            <person name="Wiegand S."/>
            <person name="Jogler M."/>
            <person name="Boedeker C."/>
            <person name="Pinto D."/>
            <person name="Vollmers J."/>
            <person name="Rivas-Marin E."/>
            <person name="Kohn T."/>
            <person name="Peeters S.H."/>
            <person name="Heuer A."/>
            <person name="Rast P."/>
            <person name="Oberbeckmann S."/>
            <person name="Bunk B."/>
            <person name="Jeske O."/>
            <person name="Meyerdierks A."/>
            <person name="Storesund J.E."/>
            <person name="Kallscheuer N."/>
            <person name="Luecker S."/>
            <person name="Lage O.M."/>
            <person name="Pohl T."/>
            <person name="Merkel B.J."/>
            <person name="Hornburger P."/>
            <person name="Mueller R.-W."/>
            <person name="Bruemmer F."/>
            <person name="Labrenz M."/>
            <person name="Spormann A.M."/>
            <person name="Op den Camp H."/>
            <person name="Overmann J."/>
            <person name="Amann R."/>
            <person name="Jetten M.S.M."/>
            <person name="Mascher T."/>
            <person name="Medema M.H."/>
            <person name="Devos D.P."/>
            <person name="Kaster A.-K."/>
            <person name="Ovreas L."/>
            <person name="Rohde M."/>
            <person name="Galperin M.Y."/>
            <person name="Jogler C."/>
        </authorList>
    </citation>
    <scope>NUCLEOTIDE SEQUENCE [LARGE SCALE GENOMIC DNA]</scope>
    <source>
        <strain evidence="3 4">Pan44</strain>
    </source>
</reference>
<evidence type="ECO:0000256" key="2">
    <source>
        <dbReference type="HAMAP-Rule" id="MF_00758"/>
    </source>
</evidence>
<dbReference type="AlphaFoldDB" id="A0A517S8S0"/>
<gene>
    <name evidence="3" type="ORF">Pan44_05400</name>
</gene>
<comment type="similarity">
    <text evidence="1 2">Belongs to the UPF0301 (AlgH) family.</text>
</comment>
<proteinExistence type="inferred from homology"/>
<keyword evidence="4" id="KW-1185">Reference proteome</keyword>
<dbReference type="RefSeq" id="WP_145026953.1">
    <property type="nucleotide sequence ID" value="NZ_CP036271.1"/>
</dbReference>
<dbReference type="FunCoup" id="A0A517S8S0">
    <property type="interactions" value="235"/>
</dbReference>
<dbReference type="HAMAP" id="MF_00758">
    <property type="entry name" value="UPF0301"/>
    <property type="match status" value="1"/>
</dbReference>
<dbReference type="Proteomes" id="UP000315700">
    <property type="component" value="Chromosome"/>
</dbReference>
<protein>
    <recommendedName>
        <fullName evidence="2">UPF0301 protein Pan44_05400</fullName>
    </recommendedName>
</protein>